<sequence>MITIQLPDKFALTVEQVADLLSVDERTVRKYGKLATTDHRHLRMFAFGGEYRIELAELISYIKRNYQNVDI</sequence>
<evidence type="ECO:0000259" key="1">
    <source>
        <dbReference type="Pfam" id="PF12728"/>
    </source>
</evidence>
<dbReference type="AlphaFoldDB" id="A0A7L7LBP1"/>
<dbReference type="Proteomes" id="UP000514509">
    <property type="component" value="Chromosome"/>
</dbReference>
<gene>
    <name evidence="2" type="ORF">HUW48_19925</name>
</gene>
<accession>A0A7L7LBP1</accession>
<evidence type="ECO:0000313" key="2">
    <source>
        <dbReference type="EMBL" id="QMU30157.1"/>
    </source>
</evidence>
<dbReference type="Pfam" id="PF12728">
    <property type="entry name" value="HTH_17"/>
    <property type="match status" value="1"/>
</dbReference>
<name>A0A7L7LBP1_9BACT</name>
<organism evidence="2 3">
    <name type="scientific">Adhaeribacter radiodurans</name>
    <dbReference type="NCBI Taxonomy" id="2745197"/>
    <lineage>
        <taxon>Bacteria</taxon>
        <taxon>Pseudomonadati</taxon>
        <taxon>Bacteroidota</taxon>
        <taxon>Cytophagia</taxon>
        <taxon>Cytophagales</taxon>
        <taxon>Hymenobacteraceae</taxon>
        <taxon>Adhaeribacter</taxon>
    </lineage>
</organism>
<reference evidence="2 3" key="1">
    <citation type="submission" date="2020-06" db="EMBL/GenBank/DDBJ databases">
        <authorList>
            <person name="Hwang Y.J."/>
        </authorList>
    </citation>
    <scope>NUCLEOTIDE SEQUENCE [LARGE SCALE GENOMIC DNA]</scope>
    <source>
        <strain evidence="2 3">KUDC8001</strain>
    </source>
</reference>
<keyword evidence="3" id="KW-1185">Reference proteome</keyword>
<dbReference type="EMBL" id="CP055153">
    <property type="protein sequence ID" value="QMU30157.1"/>
    <property type="molecule type" value="Genomic_DNA"/>
</dbReference>
<proteinExistence type="predicted"/>
<evidence type="ECO:0000313" key="3">
    <source>
        <dbReference type="Proteomes" id="UP000514509"/>
    </source>
</evidence>
<dbReference type="KEGG" id="add:HUW48_19925"/>
<reference evidence="2 3" key="2">
    <citation type="submission" date="2020-08" db="EMBL/GenBank/DDBJ databases">
        <title>Adhaeribacter dokdonensis sp. nov., isolated from the rhizosphere of Elymus tsukushiensis, a plant native to the Dokdo Islands, Republic of Korea.</title>
        <authorList>
            <person name="Ghim S.Y."/>
        </authorList>
    </citation>
    <scope>NUCLEOTIDE SEQUENCE [LARGE SCALE GENOMIC DNA]</scope>
    <source>
        <strain evidence="2 3">KUDC8001</strain>
    </source>
</reference>
<feature type="domain" description="Helix-turn-helix" evidence="1">
    <location>
        <begin position="12"/>
        <end position="65"/>
    </location>
</feature>
<protein>
    <submittedName>
        <fullName evidence="2">Helix-turn-helix domain-containing protein</fullName>
    </submittedName>
</protein>
<dbReference type="InterPro" id="IPR041657">
    <property type="entry name" value="HTH_17"/>
</dbReference>
<dbReference type="RefSeq" id="WP_182412613.1">
    <property type="nucleotide sequence ID" value="NZ_CP055153.1"/>
</dbReference>